<evidence type="ECO:0000313" key="1">
    <source>
        <dbReference type="EMBL" id="CAK0835062.1"/>
    </source>
</evidence>
<proteinExistence type="predicted"/>
<sequence>MARSRFSRRCWTRLARSTPSMGSGDGLGQKRISLLLLLQLVASCCRFAVVGFAGAAGADAPFRMPSMEHTVRKWGPVTLRSARGVCTGQRLASFACGAAALA</sequence>
<keyword evidence="2" id="KW-1185">Reference proteome</keyword>
<organism evidence="1 2">
    <name type="scientific">Prorocentrum cordatum</name>
    <dbReference type="NCBI Taxonomy" id="2364126"/>
    <lineage>
        <taxon>Eukaryota</taxon>
        <taxon>Sar</taxon>
        <taxon>Alveolata</taxon>
        <taxon>Dinophyceae</taxon>
        <taxon>Prorocentrales</taxon>
        <taxon>Prorocentraceae</taxon>
        <taxon>Prorocentrum</taxon>
    </lineage>
</organism>
<comment type="caution">
    <text evidence="1">The sequence shown here is derived from an EMBL/GenBank/DDBJ whole genome shotgun (WGS) entry which is preliminary data.</text>
</comment>
<name>A0ABN9ST98_9DINO</name>
<evidence type="ECO:0000313" key="2">
    <source>
        <dbReference type="Proteomes" id="UP001189429"/>
    </source>
</evidence>
<protein>
    <submittedName>
        <fullName evidence="1">Uncharacterized protein</fullName>
    </submittedName>
</protein>
<accession>A0ABN9ST98</accession>
<gene>
    <name evidence="1" type="ORF">PCOR1329_LOCUS32227</name>
</gene>
<dbReference type="Proteomes" id="UP001189429">
    <property type="component" value="Unassembled WGS sequence"/>
</dbReference>
<dbReference type="EMBL" id="CAUYUJ010012988">
    <property type="protein sequence ID" value="CAK0835062.1"/>
    <property type="molecule type" value="Genomic_DNA"/>
</dbReference>
<reference evidence="1" key="1">
    <citation type="submission" date="2023-10" db="EMBL/GenBank/DDBJ databases">
        <authorList>
            <person name="Chen Y."/>
            <person name="Shah S."/>
            <person name="Dougan E. K."/>
            <person name="Thang M."/>
            <person name="Chan C."/>
        </authorList>
    </citation>
    <scope>NUCLEOTIDE SEQUENCE [LARGE SCALE GENOMIC DNA]</scope>
</reference>